<feature type="domain" description="DUF4440" evidence="1">
    <location>
        <begin position="22"/>
        <end position="106"/>
    </location>
</feature>
<reference evidence="2 3" key="1">
    <citation type="submission" date="2020-08" db="EMBL/GenBank/DDBJ databases">
        <title>Genomic Encyclopedia of Type Strains, Phase III (KMG-III): the genomes of soil and plant-associated and newly described type strains.</title>
        <authorList>
            <person name="Whitman W."/>
        </authorList>
    </citation>
    <scope>NUCLEOTIDE SEQUENCE [LARGE SCALE GENOMIC DNA]</scope>
    <source>
        <strain evidence="2 3">CECT 8572</strain>
    </source>
</reference>
<dbReference type="Pfam" id="PF14534">
    <property type="entry name" value="DUF4440"/>
    <property type="match status" value="1"/>
</dbReference>
<dbReference type="RefSeq" id="WP_183469578.1">
    <property type="nucleotide sequence ID" value="NZ_JACIBX010000001.1"/>
</dbReference>
<gene>
    <name evidence="2" type="ORF">FHS00_000524</name>
</gene>
<dbReference type="Proteomes" id="UP000576152">
    <property type="component" value="Unassembled WGS sequence"/>
</dbReference>
<organism evidence="2 3">
    <name type="scientific">Limimaricola variabilis</name>
    <dbReference type="NCBI Taxonomy" id="1492771"/>
    <lineage>
        <taxon>Bacteria</taxon>
        <taxon>Pseudomonadati</taxon>
        <taxon>Pseudomonadota</taxon>
        <taxon>Alphaproteobacteria</taxon>
        <taxon>Rhodobacterales</taxon>
        <taxon>Paracoccaceae</taxon>
        <taxon>Limimaricola</taxon>
    </lineage>
</organism>
<proteinExistence type="predicted"/>
<evidence type="ECO:0000313" key="2">
    <source>
        <dbReference type="EMBL" id="MBB3710971.1"/>
    </source>
</evidence>
<dbReference type="EMBL" id="JACIBX010000001">
    <property type="protein sequence ID" value="MBB3710971.1"/>
    <property type="molecule type" value="Genomic_DNA"/>
</dbReference>
<protein>
    <recommendedName>
        <fullName evidence="1">DUF4440 domain-containing protein</fullName>
    </recommendedName>
</protein>
<keyword evidence="3" id="KW-1185">Reference proteome</keyword>
<evidence type="ECO:0000313" key="3">
    <source>
        <dbReference type="Proteomes" id="UP000576152"/>
    </source>
</evidence>
<sequence>MDSKTEELWSQEKQHWFDGASFYERELAPGAAMVIPYPAGLQDRADALEGLKPARQWEAIELYDQNVTRKGDTVLLSYRVVAWRDCCSAPLRARCASTYLDDDGRWLRLSHEREPIQDPASKVAILRRPDRNAARLGAA</sequence>
<dbReference type="Gene3D" id="3.10.450.50">
    <property type="match status" value="1"/>
</dbReference>
<accession>A0ABR6HK92</accession>
<comment type="caution">
    <text evidence="2">The sequence shown here is derived from an EMBL/GenBank/DDBJ whole genome shotgun (WGS) entry which is preliminary data.</text>
</comment>
<name>A0ABR6HK92_9RHOB</name>
<evidence type="ECO:0000259" key="1">
    <source>
        <dbReference type="Pfam" id="PF14534"/>
    </source>
</evidence>
<dbReference type="InterPro" id="IPR027843">
    <property type="entry name" value="DUF4440"/>
</dbReference>